<organism evidence="2 3">
    <name type="scientific">Paragonimus heterotremus</name>
    <dbReference type="NCBI Taxonomy" id="100268"/>
    <lineage>
        <taxon>Eukaryota</taxon>
        <taxon>Metazoa</taxon>
        <taxon>Spiralia</taxon>
        <taxon>Lophotrochozoa</taxon>
        <taxon>Platyhelminthes</taxon>
        <taxon>Trematoda</taxon>
        <taxon>Digenea</taxon>
        <taxon>Plagiorchiida</taxon>
        <taxon>Troglotremata</taxon>
        <taxon>Troglotrematidae</taxon>
        <taxon>Paragonimus</taxon>
    </lineage>
</organism>
<name>A0A8J4T3I3_9TREM</name>
<feature type="chain" id="PRO_5035287361" evidence="1">
    <location>
        <begin position="31"/>
        <end position="211"/>
    </location>
</feature>
<gene>
    <name evidence="2" type="ORF">PHET_10208</name>
</gene>
<evidence type="ECO:0000313" key="2">
    <source>
        <dbReference type="EMBL" id="KAF5397009.1"/>
    </source>
</evidence>
<keyword evidence="1" id="KW-0732">Signal</keyword>
<proteinExistence type="predicted"/>
<evidence type="ECO:0000313" key="3">
    <source>
        <dbReference type="Proteomes" id="UP000748531"/>
    </source>
</evidence>
<accession>A0A8J4T3I3</accession>
<sequence>MCRCWPCKLCYIGSSLLLAVIAFCLDTTRGDVQVVPRFTDLPSTVSYYVDTTQGPNDTHQLDLVCRAWPPNAKVFLLASQLQSSSVSMWNERGTMTMTSSNAVHEPPSGIFDNLLPVPQGLGSQRYGVLSAAQIVGLDRQLQSPRDLINHLSLFDAVRARPAAGPSDEVAVMLSVSSMLEARQLEMMRLYCLAATPFGHILSSPFYVVPTS</sequence>
<dbReference type="AlphaFoldDB" id="A0A8J4T3I3"/>
<evidence type="ECO:0000256" key="1">
    <source>
        <dbReference type="SAM" id="SignalP"/>
    </source>
</evidence>
<keyword evidence="3" id="KW-1185">Reference proteome</keyword>
<dbReference type="OrthoDB" id="9998697at2759"/>
<dbReference type="EMBL" id="LUCH01006939">
    <property type="protein sequence ID" value="KAF5397009.1"/>
    <property type="molecule type" value="Genomic_DNA"/>
</dbReference>
<comment type="caution">
    <text evidence="2">The sequence shown here is derived from an EMBL/GenBank/DDBJ whole genome shotgun (WGS) entry which is preliminary data.</text>
</comment>
<protein>
    <submittedName>
        <fullName evidence="2">Uncharacterized protein</fullName>
    </submittedName>
</protein>
<dbReference type="Proteomes" id="UP000748531">
    <property type="component" value="Unassembled WGS sequence"/>
</dbReference>
<feature type="signal peptide" evidence="1">
    <location>
        <begin position="1"/>
        <end position="30"/>
    </location>
</feature>
<reference evidence="2" key="1">
    <citation type="submission" date="2019-05" db="EMBL/GenBank/DDBJ databases">
        <title>Annotation for the trematode Paragonimus heterotremus.</title>
        <authorList>
            <person name="Choi Y.-J."/>
        </authorList>
    </citation>
    <scope>NUCLEOTIDE SEQUENCE</scope>
    <source>
        <strain evidence="2">LC</strain>
    </source>
</reference>